<evidence type="ECO:0000256" key="2">
    <source>
        <dbReference type="ARBA" id="ARBA00022630"/>
    </source>
</evidence>
<evidence type="ECO:0000256" key="1">
    <source>
        <dbReference type="ARBA" id="ARBA00007992"/>
    </source>
</evidence>
<dbReference type="SUPFAM" id="SSF51905">
    <property type="entry name" value="FAD/NAD(P)-binding domain"/>
    <property type="match status" value="1"/>
</dbReference>
<dbReference type="InterPro" id="IPR050493">
    <property type="entry name" value="FAD-dep_Monooxygenase_BioMet"/>
</dbReference>
<dbReference type="Pfam" id="PF01494">
    <property type="entry name" value="FAD_binding_3"/>
    <property type="match status" value="1"/>
</dbReference>
<protein>
    <recommendedName>
        <fullName evidence="6">FAD-binding domain-containing protein</fullName>
    </recommendedName>
</protein>
<dbReference type="AlphaFoldDB" id="A0AAN7THP8"/>
<dbReference type="PRINTS" id="PR00420">
    <property type="entry name" value="RNGMNOXGNASE"/>
</dbReference>
<dbReference type="InterPro" id="IPR002938">
    <property type="entry name" value="FAD-bd"/>
</dbReference>
<evidence type="ECO:0000256" key="5">
    <source>
        <dbReference type="ARBA" id="ARBA00023033"/>
    </source>
</evidence>
<comment type="caution">
    <text evidence="7">The sequence shown here is derived from an EMBL/GenBank/DDBJ whole genome shotgun (WGS) entry which is preliminary data.</text>
</comment>
<dbReference type="PANTHER" id="PTHR13789">
    <property type="entry name" value="MONOOXYGENASE"/>
    <property type="match status" value="1"/>
</dbReference>
<dbReference type="GO" id="GO:0004497">
    <property type="term" value="F:monooxygenase activity"/>
    <property type="evidence" value="ECO:0007669"/>
    <property type="project" value="UniProtKB-KW"/>
</dbReference>
<keyword evidence="5" id="KW-0503">Monooxygenase</keyword>
<evidence type="ECO:0000313" key="8">
    <source>
        <dbReference type="Proteomes" id="UP001310890"/>
    </source>
</evidence>
<dbReference type="NCBIfam" id="NF005720">
    <property type="entry name" value="PRK07538.1"/>
    <property type="match status" value="1"/>
</dbReference>
<evidence type="ECO:0000313" key="7">
    <source>
        <dbReference type="EMBL" id="KAK5112341.1"/>
    </source>
</evidence>
<organism evidence="7 8">
    <name type="scientific">Meristemomyces frigidus</name>
    <dbReference type="NCBI Taxonomy" id="1508187"/>
    <lineage>
        <taxon>Eukaryota</taxon>
        <taxon>Fungi</taxon>
        <taxon>Dikarya</taxon>
        <taxon>Ascomycota</taxon>
        <taxon>Pezizomycotina</taxon>
        <taxon>Dothideomycetes</taxon>
        <taxon>Dothideomycetidae</taxon>
        <taxon>Mycosphaerellales</taxon>
        <taxon>Teratosphaeriaceae</taxon>
        <taxon>Meristemomyces</taxon>
    </lineage>
</organism>
<accession>A0AAN7THP8</accession>
<dbReference type="SUPFAM" id="SSF54373">
    <property type="entry name" value="FAD-linked reductases, C-terminal domain"/>
    <property type="match status" value="1"/>
</dbReference>
<dbReference type="Proteomes" id="UP001310890">
    <property type="component" value="Unassembled WGS sequence"/>
</dbReference>
<dbReference type="Gene3D" id="3.30.9.30">
    <property type="match status" value="1"/>
</dbReference>
<evidence type="ECO:0000256" key="4">
    <source>
        <dbReference type="ARBA" id="ARBA00023002"/>
    </source>
</evidence>
<comment type="similarity">
    <text evidence="1">Belongs to the paxM FAD-dependent monooxygenase family.</text>
</comment>
<dbReference type="InterPro" id="IPR036188">
    <property type="entry name" value="FAD/NAD-bd_sf"/>
</dbReference>
<evidence type="ECO:0000259" key="6">
    <source>
        <dbReference type="Pfam" id="PF01494"/>
    </source>
</evidence>
<keyword evidence="2" id="KW-0285">Flavoprotein</keyword>
<keyword evidence="4" id="KW-0560">Oxidoreductase</keyword>
<dbReference type="GO" id="GO:0071949">
    <property type="term" value="F:FAD binding"/>
    <property type="evidence" value="ECO:0007669"/>
    <property type="project" value="InterPro"/>
</dbReference>
<dbReference type="EMBL" id="JAVRRL010000031">
    <property type="protein sequence ID" value="KAK5112341.1"/>
    <property type="molecule type" value="Genomic_DNA"/>
</dbReference>
<sequence>MTSNETTNGSHQGIKDANIAIVGAGVGGLVTALHLHAHGFHNIRLFEAATKVTSLGVGINVQPHAVLILRDLGLLPALQSTGVETRELNYYDQYGNSILSEPRGKFAGYKVPQFSIHRGHLQILLLEAVKERLGEASVLLNHSLETFEHIPTKDGTEKVRLHFIQRKTGSPATLVPHLEADIAIAADGINSTIRRLLYPSEGPANFSGRILWRGCLEREPYLTGASMIWSGHANQKFIAYPIGPVTTDPATGEQTTLVNWIAELRVRDEDDPDTTPPEKPDWTVSVPKEKFASEFEKWTFGFLNVPELIGKTERVYEFPMCDRTPVSRWSFGSLTMVGDAAHPMFPIGSNGASQAILDAAALTGCLLCCEDFAGVEAALQVYERERLPATSRIVMANRGNGPDHVMQVVHERAPEGFRDVEEVISREELEGIGAGYKKVAGFEVERVNRMAGESEGVAERKGLVSPRAWMVGGGEAMVPNGVHSAAVTESEEHVVQMGGLKIGINGTGVADP</sequence>
<dbReference type="PANTHER" id="PTHR13789:SF268">
    <property type="entry name" value="5-METHYLPHENAZINE-1-CARBOXYLATE 1-MONOOXYGENASE"/>
    <property type="match status" value="1"/>
</dbReference>
<dbReference type="Gene3D" id="3.50.50.60">
    <property type="entry name" value="FAD/NAD(P)-binding domain"/>
    <property type="match status" value="1"/>
</dbReference>
<proteinExistence type="inferred from homology"/>
<keyword evidence="3" id="KW-0274">FAD</keyword>
<evidence type="ECO:0000256" key="3">
    <source>
        <dbReference type="ARBA" id="ARBA00022827"/>
    </source>
</evidence>
<reference evidence="7" key="1">
    <citation type="submission" date="2023-08" db="EMBL/GenBank/DDBJ databases">
        <title>Black Yeasts Isolated from many extreme environments.</title>
        <authorList>
            <person name="Coleine C."/>
            <person name="Stajich J.E."/>
            <person name="Selbmann L."/>
        </authorList>
    </citation>
    <scope>NUCLEOTIDE SEQUENCE</scope>
    <source>
        <strain evidence="7">CCFEE 5401</strain>
    </source>
</reference>
<gene>
    <name evidence="7" type="ORF">LTR62_004304</name>
</gene>
<feature type="domain" description="FAD-binding" evidence="6">
    <location>
        <begin position="17"/>
        <end position="395"/>
    </location>
</feature>
<name>A0AAN7THP8_9PEZI</name>